<gene>
    <name evidence="10" type="primary">LOC106461720</name>
</gene>
<dbReference type="CDD" id="cd22249">
    <property type="entry name" value="UDM1_RNF168_RNF169-like"/>
    <property type="match status" value="1"/>
</dbReference>
<feature type="compositionally biased region" description="Polar residues" evidence="4">
    <location>
        <begin position="808"/>
        <end position="830"/>
    </location>
</feature>
<dbReference type="PROSITE" id="PS50002">
    <property type="entry name" value="SH3"/>
    <property type="match status" value="5"/>
</dbReference>
<feature type="domain" description="EH" evidence="7">
    <location>
        <begin position="214"/>
        <end position="303"/>
    </location>
</feature>
<dbReference type="PRINTS" id="PR00499">
    <property type="entry name" value="P67PHOX"/>
</dbReference>
<dbReference type="PROSITE" id="PS50222">
    <property type="entry name" value="EF_HAND_2"/>
    <property type="match status" value="2"/>
</dbReference>
<feature type="region of interest" description="Disordered" evidence="4">
    <location>
        <begin position="288"/>
        <end position="320"/>
    </location>
</feature>
<dbReference type="Gene3D" id="1.10.287.1490">
    <property type="match status" value="1"/>
</dbReference>
<dbReference type="Pfam" id="PF00621">
    <property type="entry name" value="RhoGEF"/>
    <property type="match status" value="1"/>
</dbReference>
<dbReference type="CDD" id="cd11837">
    <property type="entry name" value="SH3_Intersectin_2"/>
    <property type="match status" value="1"/>
</dbReference>
<dbReference type="Gene3D" id="1.10.238.10">
    <property type="entry name" value="EF-hand"/>
    <property type="match status" value="2"/>
</dbReference>
<dbReference type="InterPro" id="IPR000219">
    <property type="entry name" value="DH_dom"/>
</dbReference>
<dbReference type="SUPFAM" id="SSF50044">
    <property type="entry name" value="SH3-domain"/>
    <property type="match status" value="5"/>
</dbReference>
<dbReference type="Pfam" id="PF07653">
    <property type="entry name" value="SH3_2"/>
    <property type="match status" value="2"/>
</dbReference>
<organism evidence="9 10">
    <name type="scientific">Limulus polyphemus</name>
    <name type="common">Atlantic horseshoe crab</name>
    <dbReference type="NCBI Taxonomy" id="6850"/>
    <lineage>
        <taxon>Eukaryota</taxon>
        <taxon>Metazoa</taxon>
        <taxon>Ecdysozoa</taxon>
        <taxon>Arthropoda</taxon>
        <taxon>Chelicerata</taxon>
        <taxon>Merostomata</taxon>
        <taxon>Xiphosura</taxon>
        <taxon>Limulidae</taxon>
        <taxon>Limulus</taxon>
    </lineage>
</organism>
<dbReference type="CDD" id="cd11840">
    <property type="entry name" value="SH3_Intersectin_5"/>
    <property type="match status" value="1"/>
</dbReference>
<dbReference type="GeneID" id="106461720"/>
<evidence type="ECO:0000259" key="6">
    <source>
        <dbReference type="PROSITE" id="PS50010"/>
    </source>
</evidence>
<dbReference type="InterPro" id="IPR000261">
    <property type="entry name" value="EH_dom"/>
</dbReference>
<dbReference type="PANTHER" id="PTHR11216">
    <property type="entry name" value="EH DOMAIN"/>
    <property type="match status" value="1"/>
</dbReference>
<dbReference type="Pfam" id="PF00018">
    <property type="entry name" value="SH3_1"/>
    <property type="match status" value="2"/>
</dbReference>
<feature type="domain" description="SH3" evidence="5">
    <location>
        <begin position="838"/>
        <end position="896"/>
    </location>
</feature>
<evidence type="ECO:0000256" key="1">
    <source>
        <dbReference type="ARBA" id="ARBA00022443"/>
    </source>
</evidence>
<dbReference type="PANTHER" id="PTHR11216:SF170">
    <property type="entry name" value="DYNAMIN ASSOCIATED PROTEIN 160, ISOFORM D"/>
    <property type="match status" value="1"/>
</dbReference>
<dbReference type="InterPro" id="IPR002048">
    <property type="entry name" value="EF_hand_dom"/>
</dbReference>
<feature type="domain" description="EF-hand" evidence="8">
    <location>
        <begin position="247"/>
        <end position="282"/>
    </location>
</feature>
<dbReference type="InterPro" id="IPR001452">
    <property type="entry name" value="SH3_domain"/>
</dbReference>
<feature type="compositionally biased region" description="Low complexity" evidence="4">
    <location>
        <begin position="306"/>
        <end position="318"/>
    </location>
</feature>
<dbReference type="SUPFAM" id="SSF47473">
    <property type="entry name" value="EF-hand"/>
    <property type="match status" value="2"/>
</dbReference>
<evidence type="ECO:0000259" key="5">
    <source>
        <dbReference type="PROSITE" id="PS50002"/>
    </source>
</evidence>
<name>A0ABM1SLF1_LIMPO</name>
<dbReference type="SMART" id="SM00054">
    <property type="entry name" value="EFh"/>
    <property type="match status" value="3"/>
</dbReference>
<keyword evidence="9" id="KW-1185">Reference proteome</keyword>
<dbReference type="InterPro" id="IPR035899">
    <property type="entry name" value="DBL_dom_sf"/>
</dbReference>
<feature type="domain" description="SH3" evidence="5">
    <location>
        <begin position="1057"/>
        <end position="1121"/>
    </location>
</feature>
<evidence type="ECO:0000256" key="4">
    <source>
        <dbReference type="SAM" id="MobiDB-lite"/>
    </source>
</evidence>
<dbReference type="CDD" id="cd11839">
    <property type="entry name" value="SH3_Intersectin_4"/>
    <property type="match status" value="1"/>
</dbReference>
<feature type="region of interest" description="Disordered" evidence="4">
    <location>
        <begin position="805"/>
        <end position="836"/>
    </location>
</feature>
<dbReference type="Gene3D" id="2.30.30.40">
    <property type="entry name" value="SH3 Domains"/>
    <property type="match status" value="5"/>
</dbReference>
<evidence type="ECO:0000256" key="2">
    <source>
        <dbReference type="ARBA" id="ARBA00022837"/>
    </source>
</evidence>
<feature type="domain" description="DH" evidence="6">
    <location>
        <begin position="1238"/>
        <end position="1298"/>
    </location>
</feature>
<accession>A0ABM1SLF1</accession>
<dbReference type="Proteomes" id="UP000694941">
    <property type="component" value="Unplaced"/>
</dbReference>
<dbReference type="Pfam" id="PF12763">
    <property type="entry name" value="EH"/>
    <property type="match status" value="2"/>
</dbReference>
<dbReference type="PROSITE" id="PS50010">
    <property type="entry name" value="DH_2"/>
    <property type="match status" value="1"/>
</dbReference>
<dbReference type="Pfam" id="PF14604">
    <property type="entry name" value="SH3_9"/>
    <property type="match status" value="1"/>
</dbReference>
<feature type="domain" description="SH3" evidence="5">
    <location>
        <begin position="1152"/>
        <end position="1211"/>
    </location>
</feature>
<feature type="domain" description="EH" evidence="7">
    <location>
        <begin position="18"/>
        <end position="103"/>
    </location>
</feature>
<dbReference type="Gene3D" id="1.20.900.10">
    <property type="entry name" value="Dbl homology (DH) domain"/>
    <property type="match status" value="1"/>
</dbReference>
<feature type="domain" description="SH3" evidence="5">
    <location>
        <begin position="925"/>
        <end position="983"/>
    </location>
</feature>
<keyword evidence="1 3" id="KW-0728">SH3 domain</keyword>
<sequence>MAGMKPVGTDPWRIPNETRAKFDEQFLQLKPVNGLITGQQAKSLFLQSGLPPQVLALVWALADMNADGKIDQHEFAVAMHLIQLKLKGYELPKTLPPSLRNPTIPISSGISTFSPMTSVGMIPPPSSMGMVPPMSTASQVRPSVVNGGMGIGQGVLPVIPAPSVPIASVASLAQGFVRPASPVDANLQRSTSVSSQDSPTASVSMGEWMIPQSSKLKYTQMFNTHDRTRSGYLTGPQARNILIQTGLPHAVLALIWNLSDIDSDGRLSCEEFVLAMHLADCVSAGEKLKPTLPPELIPPSYRRNRSSSVHSTGSATSSQNLLADLGSMMGEMRDEDRVKSLATFEDRRRENFEKGQAELEKRRQALLEIQRKEQEERERKEREEQERKERIRQEQERRRQLELEKQLAKQREIEQEKEEQRRKVLEQREAARREMERQRQLEWERQRKQELMAQRQKEQEAVCHLKNHSKNLTYELEQLNNKINELSQKVSETRKGVTDIKSSIDDMRVQRDTKLSELNSMKQQMKELNDRLLDLNQEKMHTSGQLKTASQNNPTAESYNIVMHSYNNKQATLNQLRSTLSSIETETAQKLQDIENNNSELKELKQQLADIMKANGKLQQVYEEKRLNVLQLKKEKDSTFTEPQVQQSIQPDMTSFDDVWGNSGAEFQDDNWAEFNITTEVQNENTTTVALSDALTSSEEESSSMKKYRALYAFDARNVDELSIMPGDIIMVPIDQSPEPGWLGGELKGKTGWFPESYVELVESPIGTSQTIHIMGTEMKRTLEGISEDPENGVAARNVGEELPRDTLQPSKNSSFTQLKTGVSGTSSPIPGQGQAAPEGLQAQALFPWKAKKDNHLTFNKGDVISVKEQQDMWWYGEFQEKVGWFPKSYVKLIAGPLRNQENTIQSPSETLTAFGEDFQTALTEEAEYFVAMYPFQSQEPGDLCFQQGDTILVTKKEGDWWTGNIGNRSGIFPSNYVSKVDSVPVEEPTIESTHTDEFKQEPIIIEQTHSDELDQLSTTVPSDTFSASVTPYTAEATRSDSPAVESPKPKNTRSLKKPEIVTVLAAYKGTGPEQLTLDRGQLIQVRKKSSSGWWEGELQVKGKKRQIGWFPASYVKPLGGSGASSNRSTPDIIQQFIRQQEVIQDTNIYQQSPEKVVALYPFTQQHEDELTFQKGQVIIVINKDDPSWWRGEMNGKVGLFPSNYVEPIAKPSSVTPTPGQWGGDWQVFMSLSPEEKKRQGYIQELISTEQTYMDDMSIVLDAFYYPLKESGVLTDEELQTIFVNWSELIICTLKLLK</sequence>
<dbReference type="SMART" id="SM00326">
    <property type="entry name" value="SH3"/>
    <property type="match status" value="5"/>
</dbReference>
<dbReference type="CDD" id="cd11836">
    <property type="entry name" value="SH3_Intersectin_1"/>
    <property type="match status" value="1"/>
</dbReference>
<evidence type="ECO:0000256" key="3">
    <source>
        <dbReference type="PROSITE-ProRule" id="PRU00192"/>
    </source>
</evidence>
<proteinExistence type="predicted"/>
<dbReference type="SMART" id="SM00027">
    <property type="entry name" value="EH"/>
    <property type="match status" value="2"/>
</dbReference>
<protein>
    <submittedName>
        <fullName evidence="10">Intersectin-1-like isoform X1</fullName>
    </submittedName>
</protein>
<feature type="domain" description="EF-hand" evidence="8">
    <location>
        <begin position="50"/>
        <end position="85"/>
    </location>
</feature>
<evidence type="ECO:0000313" key="10">
    <source>
        <dbReference type="RefSeq" id="XP_022244457.1"/>
    </source>
</evidence>
<dbReference type="PROSITE" id="PS50031">
    <property type="entry name" value="EH"/>
    <property type="match status" value="2"/>
</dbReference>
<keyword evidence="2" id="KW-0106">Calcium</keyword>
<evidence type="ECO:0000259" key="8">
    <source>
        <dbReference type="PROSITE" id="PS50222"/>
    </source>
</evidence>
<dbReference type="CDD" id="cd11838">
    <property type="entry name" value="SH3_Intersectin_3"/>
    <property type="match status" value="1"/>
</dbReference>
<dbReference type="InterPro" id="IPR036028">
    <property type="entry name" value="SH3-like_dom_sf"/>
</dbReference>
<dbReference type="InterPro" id="IPR018247">
    <property type="entry name" value="EF_Hand_1_Ca_BS"/>
</dbReference>
<dbReference type="CDD" id="cd00052">
    <property type="entry name" value="EH"/>
    <property type="match status" value="2"/>
</dbReference>
<dbReference type="RefSeq" id="XP_022244457.1">
    <property type="nucleotide sequence ID" value="XM_022388749.1"/>
</dbReference>
<dbReference type="PRINTS" id="PR00452">
    <property type="entry name" value="SH3DOMAIN"/>
</dbReference>
<evidence type="ECO:0000259" key="7">
    <source>
        <dbReference type="PROSITE" id="PS50031"/>
    </source>
</evidence>
<dbReference type="PROSITE" id="PS00018">
    <property type="entry name" value="EF_HAND_1"/>
    <property type="match status" value="2"/>
</dbReference>
<feature type="domain" description="SH3" evidence="5">
    <location>
        <begin position="703"/>
        <end position="764"/>
    </location>
</feature>
<feature type="region of interest" description="Disordered" evidence="4">
    <location>
        <begin position="1025"/>
        <end position="1056"/>
    </location>
</feature>
<dbReference type="SUPFAM" id="SSF48065">
    <property type="entry name" value="DBL homology domain (DH-domain)"/>
    <property type="match status" value="1"/>
</dbReference>
<reference evidence="10" key="1">
    <citation type="submission" date="2025-08" db="UniProtKB">
        <authorList>
            <consortium name="RefSeq"/>
        </authorList>
    </citation>
    <scope>IDENTIFICATION</scope>
    <source>
        <tissue evidence="10">Muscle</tissue>
    </source>
</reference>
<feature type="region of interest" description="Disordered" evidence="4">
    <location>
        <begin position="373"/>
        <end position="397"/>
    </location>
</feature>
<evidence type="ECO:0000313" key="9">
    <source>
        <dbReference type="Proteomes" id="UP000694941"/>
    </source>
</evidence>
<dbReference type="InterPro" id="IPR011992">
    <property type="entry name" value="EF-hand-dom_pair"/>
</dbReference>